<evidence type="ECO:0000313" key="4">
    <source>
        <dbReference type="WBParaSite" id="SPAL_0000299500.1"/>
    </source>
</evidence>
<dbReference type="GO" id="GO:0003676">
    <property type="term" value="F:nucleic acid binding"/>
    <property type="evidence" value="ECO:0007669"/>
    <property type="project" value="InterPro"/>
</dbReference>
<evidence type="ECO:0000256" key="1">
    <source>
        <dbReference type="ARBA" id="ARBA00007692"/>
    </source>
</evidence>
<dbReference type="Proteomes" id="UP000046392">
    <property type="component" value="Unplaced"/>
</dbReference>
<reference evidence="4" key="1">
    <citation type="submission" date="2017-02" db="UniProtKB">
        <authorList>
            <consortium name="WormBaseParasite"/>
        </authorList>
    </citation>
    <scope>IDENTIFICATION</scope>
</reference>
<evidence type="ECO:0000256" key="2">
    <source>
        <dbReference type="ARBA" id="ARBA00022946"/>
    </source>
</evidence>
<protein>
    <submittedName>
        <fullName evidence="4">mTERF domain-containing protein</fullName>
    </submittedName>
</protein>
<organism evidence="3 4">
    <name type="scientific">Strongyloides papillosus</name>
    <name type="common">Intestinal threadworm</name>
    <dbReference type="NCBI Taxonomy" id="174720"/>
    <lineage>
        <taxon>Eukaryota</taxon>
        <taxon>Metazoa</taxon>
        <taxon>Ecdysozoa</taxon>
        <taxon>Nematoda</taxon>
        <taxon>Chromadorea</taxon>
        <taxon>Rhabditida</taxon>
        <taxon>Tylenchina</taxon>
        <taxon>Panagrolaimomorpha</taxon>
        <taxon>Strongyloidoidea</taxon>
        <taxon>Strongyloididae</taxon>
        <taxon>Strongyloides</taxon>
    </lineage>
</organism>
<keyword evidence="3" id="KW-1185">Reference proteome</keyword>
<accession>A0A0N5BAC5</accession>
<comment type="similarity">
    <text evidence="1">Belongs to the mTERF family.</text>
</comment>
<dbReference type="WBParaSite" id="SPAL_0000299500.1">
    <property type="protein sequence ID" value="SPAL_0000299500.1"/>
    <property type="gene ID" value="SPAL_0000299500"/>
</dbReference>
<keyword evidence="2" id="KW-0809">Transit peptide</keyword>
<dbReference type="Pfam" id="PF02536">
    <property type="entry name" value="mTERF"/>
    <property type="match status" value="1"/>
</dbReference>
<evidence type="ECO:0000313" key="3">
    <source>
        <dbReference type="Proteomes" id="UP000046392"/>
    </source>
</evidence>
<sequence length="352" mass="41116">MLSRIRISKYLLGSSRLVTLPRYCSSDANKILLKENEIKGVPFVKKITNELEKHKGIQFVLPLHNDELMEKIVSPFDYLTNIGVQPEFLLDACLNDSSLIKAFVKNGDKVVKFLDAIVDMTEMTYENAIRLFAAYKDDILMESVENIQSRLQVFINARVSQGGELCKVVCKCPVILFSGDPQHMVKTVESLSNFFTRNQIKCILQNSPECLLRNFEELEEKYEYIYFIMRIEGDEFKMCKRWVDLPLDEIIKRHEFLLKCGRYVTPDPKRLQLQKENPPLYRILDTNPIIFATQVASVTHEEWVSYETLHEKLKEIEKKDRPFERVKPSMRKAYERKLKKSSPIEPYVLESS</sequence>
<dbReference type="Gene3D" id="1.25.70.10">
    <property type="entry name" value="Transcription termination factor 3, mitochondrial"/>
    <property type="match status" value="1"/>
</dbReference>
<dbReference type="AlphaFoldDB" id="A0A0N5BAC5"/>
<dbReference type="InterPro" id="IPR003690">
    <property type="entry name" value="MTERF"/>
</dbReference>
<name>A0A0N5BAC5_STREA</name>
<proteinExistence type="inferred from homology"/>
<dbReference type="InterPro" id="IPR038538">
    <property type="entry name" value="MTERF_sf"/>
</dbReference>
<dbReference type="STRING" id="174720.A0A0N5BAC5"/>